<comment type="similarity">
    <text evidence="1">Belongs to the SufE family.</text>
</comment>
<comment type="caution">
    <text evidence="3">The sequence shown here is derived from an EMBL/GenBank/DDBJ whole genome shotgun (WGS) entry which is preliminary data.</text>
</comment>
<proteinExistence type="inferred from homology"/>
<evidence type="ECO:0000259" key="2">
    <source>
        <dbReference type="Pfam" id="PF02657"/>
    </source>
</evidence>
<organism evidence="3">
    <name type="scientific">termite gut metagenome</name>
    <dbReference type="NCBI Taxonomy" id="433724"/>
    <lineage>
        <taxon>unclassified sequences</taxon>
        <taxon>metagenomes</taxon>
        <taxon>organismal metagenomes</taxon>
    </lineage>
</organism>
<feature type="domain" description="Fe-S metabolism associated" evidence="2">
    <location>
        <begin position="13"/>
        <end position="129"/>
    </location>
</feature>
<evidence type="ECO:0000256" key="1">
    <source>
        <dbReference type="ARBA" id="ARBA00010282"/>
    </source>
</evidence>
<name>A0A5J4PIY0_9ZZZZ</name>
<sequence length="141" mass="16080">MSINELQNEIILAFNDFDDWMDRYQLLIDLGNEQKPLNEQYKTEQNLIEGCQSRVWIQVDEVDGKLILQADSDAIIVKGIIALLVKVLSGHTPDEILNGDLYFIDKIGLKEHLSPTRSNGLLSMIKQIRMYALVYKTKAGN</sequence>
<dbReference type="Gene3D" id="3.90.1010.10">
    <property type="match status" value="1"/>
</dbReference>
<gene>
    <name evidence="3" type="ORF">EZS27_039939</name>
</gene>
<accession>A0A5J4PIY0</accession>
<dbReference type="EMBL" id="SNRY01008517">
    <property type="protein sequence ID" value="KAA6308383.1"/>
    <property type="molecule type" value="Genomic_DNA"/>
</dbReference>
<evidence type="ECO:0000313" key="3">
    <source>
        <dbReference type="EMBL" id="KAA6308383.1"/>
    </source>
</evidence>
<dbReference type="PANTHER" id="PTHR43597">
    <property type="entry name" value="SULFUR ACCEPTOR PROTEIN CSDE"/>
    <property type="match status" value="1"/>
</dbReference>
<dbReference type="PANTHER" id="PTHR43597:SF5">
    <property type="entry name" value="SUFE-LIKE PROTEIN 2, CHLOROPLASTIC"/>
    <property type="match status" value="1"/>
</dbReference>
<reference evidence="3" key="1">
    <citation type="submission" date="2019-03" db="EMBL/GenBank/DDBJ databases">
        <title>Single cell metagenomics reveals metabolic interactions within the superorganism composed of flagellate Streblomastix strix and complex community of Bacteroidetes bacteria on its surface.</title>
        <authorList>
            <person name="Treitli S.C."/>
            <person name="Kolisko M."/>
            <person name="Husnik F."/>
            <person name="Keeling P."/>
            <person name="Hampl V."/>
        </authorList>
    </citation>
    <scope>NUCLEOTIDE SEQUENCE</scope>
    <source>
        <strain evidence="3">STM</strain>
    </source>
</reference>
<dbReference type="SUPFAM" id="SSF82649">
    <property type="entry name" value="SufE/NifU"/>
    <property type="match status" value="1"/>
</dbReference>
<dbReference type="InterPro" id="IPR003808">
    <property type="entry name" value="Fe-S_metab-assoc_dom"/>
</dbReference>
<protein>
    <submittedName>
        <fullName evidence="3">Cysteine desulfuration protein SufE</fullName>
    </submittedName>
</protein>
<dbReference type="Pfam" id="PF02657">
    <property type="entry name" value="SufE"/>
    <property type="match status" value="1"/>
</dbReference>
<dbReference type="AlphaFoldDB" id="A0A5J4PIY0"/>